<proteinExistence type="predicted"/>
<sequence>MPHTTCPAAALTAAIDAFEVTGMPVGGPAPGKPKLQKTGAGEVTPGRNNRRFTFNSAEYGKGVQYDFSVRAHNKAGFGPASTPPVRFTTPTERVPGMPTLSITRLPDGVYLDVTPPANAIGLTYELVGHPDGWETAQRKRIVIRGAGDPVSGQSGTATDTLQGRRGGLAPPNTRRFKLTGYLDNVVYRFAASARTAAGLGPESVPRIVFYECGDGYTDTGSGCVRKCPPITNCKVYSNVDCSCTECNAGNYKCNGQCIPDATCCTVAGAVCPSANSNCKCTAGNSRCPRNGGTCQCKSGYDNCNPNTPDCETNLNTSNQHCGRPKSAVCSKAIGLPMATGYNWDGRLGDGTTTGRDSPVNVANVGSVSKATFLAAGLAHTCVAVNFGAEAAMCWG</sequence>
<keyword evidence="3" id="KW-1185">Reference proteome</keyword>
<reference evidence="2" key="1">
    <citation type="submission" date="2020-11" db="EMBL/GenBank/DDBJ databases">
        <title>Chlorella ohadii genome sequencing and assembly.</title>
        <authorList>
            <person name="Murik O."/>
            <person name="Treves H."/>
            <person name="Kedem I."/>
            <person name="Shotland Y."/>
            <person name="Kaplan A."/>
        </authorList>
    </citation>
    <scope>NUCLEOTIDE SEQUENCE</scope>
    <source>
        <strain evidence="2">1</strain>
    </source>
</reference>
<accession>A0AAD5H7H3</accession>
<dbReference type="Gene3D" id="2.130.10.30">
    <property type="entry name" value="Regulator of chromosome condensation 1/beta-lactamase-inhibitor protein II"/>
    <property type="match status" value="1"/>
</dbReference>
<dbReference type="CDD" id="cd00063">
    <property type="entry name" value="FN3"/>
    <property type="match status" value="1"/>
</dbReference>
<gene>
    <name evidence="2" type="ORF">COHA_003311</name>
</gene>
<evidence type="ECO:0000313" key="2">
    <source>
        <dbReference type="EMBL" id="KAI7843140.1"/>
    </source>
</evidence>
<evidence type="ECO:0000256" key="1">
    <source>
        <dbReference type="SAM" id="MobiDB-lite"/>
    </source>
</evidence>
<dbReference type="InterPro" id="IPR009091">
    <property type="entry name" value="RCC1/BLIP-II"/>
</dbReference>
<dbReference type="SUPFAM" id="SSF49265">
    <property type="entry name" value="Fibronectin type III"/>
    <property type="match status" value="1"/>
</dbReference>
<evidence type="ECO:0008006" key="4">
    <source>
        <dbReference type="Google" id="ProtNLM"/>
    </source>
</evidence>
<feature type="region of interest" description="Disordered" evidence="1">
    <location>
        <begin position="146"/>
        <end position="169"/>
    </location>
</feature>
<dbReference type="Gene3D" id="2.60.40.10">
    <property type="entry name" value="Immunoglobulins"/>
    <property type="match status" value="1"/>
</dbReference>
<evidence type="ECO:0000313" key="3">
    <source>
        <dbReference type="Proteomes" id="UP001205105"/>
    </source>
</evidence>
<comment type="caution">
    <text evidence="2">The sequence shown here is derived from an EMBL/GenBank/DDBJ whole genome shotgun (WGS) entry which is preliminary data.</text>
</comment>
<feature type="compositionally biased region" description="Polar residues" evidence="1">
    <location>
        <begin position="151"/>
        <end position="161"/>
    </location>
</feature>
<feature type="region of interest" description="Disordered" evidence="1">
    <location>
        <begin position="25"/>
        <end position="49"/>
    </location>
</feature>
<dbReference type="EMBL" id="JADXDR010000043">
    <property type="protein sequence ID" value="KAI7843140.1"/>
    <property type="molecule type" value="Genomic_DNA"/>
</dbReference>
<dbReference type="InterPro" id="IPR036116">
    <property type="entry name" value="FN3_sf"/>
</dbReference>
<dbReference type="InterPro" id="IPR013783">
    <property type="entry name" value="Ig-like_fold"/>
</dbReference>
<dbReference type="AlphaFoldDB" id="A0AAD5H7H3"/>
<name>A0AAD5H7H3_9CHLO</name>
<protein>
    <recommendedName>
        <fullName evidence="4">Fibronectin type-III domain-containing protein</fullName>
    </recommendedName>
</protein>
<organism evidence="2 3">
    <name type="scientific">Chlorella ohadii</name>
    <dbReference type="NCBI Taxonomy" id="2649997"/>
    <lineage>
        <taxon>Eukaryota</taxon>
        <taxon>Viridiplantae</taxon>
        <taxon>Chlorophyta</taxon>
        <taxon>core chlorophytes</taxon>
        <taxon>Trebouxiophyceae</taxon>
        <taxon>Chlorellales</taxon>
        <taxon>Chlorellaceae</taxon>
        <taxon>Chlorella clade</taxon>
        <taxon>Chlorella</taxon>
    </lineage>
</organism>
<dbReference type="InterPro" id="IPR003961">
    <property type="entry name" value="FN3_dom"/>
</dbReference>
<dbReference type="Proteomes" id="UP001205105">
    <property type="component" value="Unassembled WGS sequence"/>
</dbReference>